<keyword evidence="1" id="KW-0472">Membrane</keyword>
<feature type="transmembrane region" description="Helical" evidence="1">
    <location>
        <begin position="238"/>
        <end position="261"/>
    </location>
</feature>
<dbReference type="VEuPathDB" id="FungiDB:BO97DRAFT_427553"/>
<feature type="transmembrane region" description="Helical" evidence="1">
    <location>
        <begin position="201"/>
        <end position="226"/>
    </location>
</feature>
<gene>
    <name evidence="2" type="ORF">BO97DRAFT_427553</name>
</gene>
<dbReference type="EMBL" id="KZ824305">
    <property type="protein sequence ID" value="RAL09283.1"/>
    <property type="molecule type" value="Genomic_DNA"/>
</dbReference>
<reference evidence="2 3" key="1">
    <citation type="submission" date="2018-02" db="EMBL/GenBank/DDBJ databases">
        <title>The genomes of Aspergillus section Nigri reveals drivers in fungal speciation.</title>
        <authorList>
            <consortium name="DOE Joint Genome Institute"/>
            <person name="Vesth T.C."/>
            <person name="Nybo J."/>
            <person name="Theobald S."/>
            <person name="Brandl J."/>
            <person name="Frisvad J.C."/>
            <person name="Nielsen K.F."/>
            <person name="Lyhne E.K."/>
            <person name="Kogle M.E."/>
            <person name="Kuo A."/>
            <person name="Riley R."/>
            <person name="Clum A."/>
            <person name="Nolan M."/>
            <person name="Lipzen A."/>
            <person name="Salamov A."/>
            <person name="Henrissat B."/>
            <person name="Wiebenga A."/>
            <person name="De vries R.P."/>
            <person name="Grigoriev I.V."/>
            <person name="Mortensen U.H."/>
            <person name="Andersen M.R."/>
            <person name="Baker S.E."/>
        </authorList>
    </citation>
    <scope>NUCLEOTIDE SEQUENCE [LARGE SCALE GENOMIC DNA]</scope>
    <source>
        <strain evidence="2 3">CBS 101889</strain>
    </source>
</reference>
<dbReference type="Proteomes" id="UP000248961">
    <property type="component" value="Unassembled WGS sequence"/>
</dbReference>
<feature type="transmembrane region" description="Helical" evidence="1">
    <location>
        <begin position="317"/>
        <end position="337"/>
    </location>
</feature>
<dbReference type="AlphaFoldDB" id="A0A395HPD2"/>
<dbReference type="STRING" id="1450537.A0A395HPD2"/>
<dbReference type="OrthoDB" id="7464126at2759"/>
<feature type="transmembrane region" description="Helical" evidence="1">
    <location>
        <begin position="51"/>
        <end position="69"/>
    </location>
</feature>
<evidence type="ECO:0000313" key="3">
    <source>
        <dbReference type="Proteomes" id="UP000248961"/>
    </source>
</evidence>
<keyword evidence="3" id="KW-1185">Reference proteome</keyword>
<keyword evidence="1" id="KW-1133">Transmembrane helix</keyword>
<accession>A0A395HPD2</accession>
<organism evidence="2 3">
    <name type="scientific">Aspergillus homomorphus (strain CBS 101889)</name>
    <dbReference type="NCBI Taxonomy" id="1450537"/>
    <lineage>
        <taxon>Eukaryota</taxon>
        <taxon>Fungi</taxon>
        <taxon>Dikarya</taxon>
        <taxon>Ascomycota</taxon>
        <taxon>Pezizomycotina</taxon>
        <taxon>Eurotiomycetes</taxon>
        <taxon>Eurotiomycetidae</taxon>
        <taxon>Eurotiales</taxon>
        <taxon>Aspergillaceae</taxon>
        <taxon>Aspergillus</taxon>
        <taxon>Aspergillus subgen. Circumdati</taxon>
    </lineage>
</organism>
<evidence type="ECO:0000313" key="2">
    <source>
        <dbReference type="EMBL" id="RAL09283.1"/>
    </source>
</evidence>
<dbReference type="RefSeq" id="XP_025548437.1">
    <property type="nucleotide sequence ID" value="XM_025697213.1"/>
</dbReference>
<keyword evidence="1" id="KW-0812">Transmembrane</keyword>
<dbReference type="GeneID" id="37201502"/>
<protein>
    <submittedName>
        <fullName evidence="2">Uncharacterized protein</fullName>
    </submittedName>
</protein>
<name>A0A395HPD2_ASPHC</name>
<sequence>MGPKTLPEFCVNNTGDPMTRDFISGVTILLALFGKDATNVFLSQSVSVLDWVLFAIAPMGVPFAVLAVIRTSQMHFLKSLAGLAEDKPAHVERDLMSSTSSEVSEIWDGKKVVRVIAPSRVSELFFTGFDASQLSYGFFTAHDAKFGARILERKHQWSTDWDWEFQLWEQNLDQQQRLAAAERCYPPNLMLNLGPYRRLPWLWAFTILGLVLQAAVIVMIALATFYPPMRECFQTPPWSLYVFTIGTAILVFGLVVCASAIDKASRDVLWKPTRPNMLVIWLQEGTEEDPTESYVITKRICTEVVSSHRPRGMTPHVPFSPLIILSIAVGYLLQAISLPKLHWPPQALQFLTTMVMFFCRSVLRRQDQPDCTKKINTGSCKDWVAKMCLLDPQRLYGPAMLGGDPDLTWKLSSFEVSGSDSANFRGCRCAQDLLGIRQFLACTSRDNGLHTELARSLAQAISEVSQSPAIDMSAIAGDGIDRWAWDLEVQVDNQAPEPLELTLVKGKAWEATAQELDALVSLLLSGINLKDAKVPKLSTLIIGHSSVDIEMYLRRRQSYSNVGLYQIPPQDPSEGLSITIDKDVLLGINNITEDIREEENQDEVTFKISRVSDQDQLESRSGAKLVRIARVPVGQLYAQHVFICFMWAVGKALAAKGVSLRSDSAIESLLRKVEFTGLGDCDFARLAVAVPLSWYRLLPTPA</sequence>
<proteinExistence type="predicted"/>
<evidence type="ECO:0000256" key="1">
    <source>
        <dbReference type="SAM" id="Phobius"/>
    </source>
</evidence>